<organism evidence="6">
    <name type="scientific">bioreactor metagenome</name>
    <dbReference type="NCBI Taxonomy" id="1076179"/>
    <lineage>
        <taxon>unclassified sequences</taxon>
        <taxon>metagenomes</taxon>
        <taxon>ecological metagenomes</taxon>
    </lineage>
</organism>
<comment type="similarity">
    <text evidence="1">Belongs to the thiolase-like superfamily. Thiolase family.</text>
</comment>
<dbReference type="PANTHER" id="PTHR18919">
    <property type="entry name" value="ACETYL-COA C-ACYLTRANSFERASE"/>
    <property type="match status" value="1"/>
</dbReference>
<dbReference type="InterPro" id="IPR020616">
    <property type="entry name" value="Thiolase_N"/>
</dbReference>
<dbReference type="InterPro" id="IPR016039">
    <property type="entry name" value="Thiolase-like"/>
</dbReference>
<name>A0A645B1P7_9ZZZZ</name>
<dbReference type="Gene3D" id="3.40.47.10">
    <property type="match status" value="3"/>
</dbReference>
<evidence type="ECO:0000313" key="6">
    <source>
        <dbReference type="EMBL" id="MPM59370.1"/>
    </source>
</evidence>
<accession>A0A645B1P7</accession>
<dbReference type="EMBL" id="VSSQ01017257">
    <property type="protein sequence ID" value="MPM59370.1"/>
    <property type="molecule type" value="Genomic_DNA"/>
</dbReference>
<sequence length="333" mass="35045">MINNAVIIDAVRTPLAHNGGPLAPYTSVAVLAPLLGRLYEACPQPDLLRDVVIGHAHGLVGLGRDALRLAGAPLEVPAMSVERGRASGLSAIDYAADKLVSVNTPGYMIAGGVESGSQANAPVNPAMADAAHALAEEFRVTREQRRAYAERSRARAAASADKGLFDQEIVPVGDVTTDDLSWEDADPSVIDDGAAAVLMIDGATHRRLRRPGLRVTASATFGCDPARVGWSIVPAIEKVLYATRLKLEQFDVIEFDEAFASNVLVACTALRVDPERVCRQGGSIAFGHPWGASGAVVMTRLFTQLVRQGQGRFGLAAVSAGSGQGIAMVVERC</sequence>
<dbReference type="PANTHER" id="PTHR18919:SF107">
    <property type="entry name" value="ACETYL-COA ACETYLTRANSFERASE, CYTOSOLIC"/>
    <property type="match status" value="1"/>
</dbReference>
<evidence type="ECO:0000256" key="3">
    <source>
        <dbReference type="ARBA" id="ARBA00023315"/>
    </source>
</evidence>
<dbReference type="AlphaFoldDB" id="A0A645B1P7"/>
<keyword evidence="2 6" id="KW-0808">Transferase</keyword>
<evidence type="ECO:0000259" key="4">
    <source>
        <dbReference type="Pfam" id="PF00108"/>
    </source>
</evidence>
<feature type="domain" description="Thiolase C-terminal" evidence="5">
    <location>
        <begin position="214"/>
        <end position="332"/>
    </location>
</feature>
<gene>
    <name evidence="6" type="primary">pcaF_4</name>
    <name evidence="6" type="ORF">SDC9_106212</name>
</gene>
<comment type="caution">
    <text evidence="6">The sequence shown here is derived from an EMBL/GenBank/DDBJ whole genome shotgun (WGS) entry which is preliminary data.</text>
</comment>
<dbReference type="InterPro" id="IPR020617">
    <property type="entry name" value="Thiolase_C"/>
</dbReference>
<reference evidence="6" key="1">
    <citation type="submission" date="2019-08" db="EMBL/GenBank/DDBJ databases">
        <authorList>
            <person name="Kucharzyk K."/>
            <person name="Murdoch R.W."/>
            <person name="Higgins S."/>
            <person name="Loffler F."/>
        </authorList>
    </citation>
    <scope>NUCLEOTIDE SEQUENCE</scope>
</reference>
<proteinExistence type="inferred from homology"/>
<dbReference type="SUPFAM" id="SSF53901">
    <property type="entry name" value="Thiolase-like"/>
    <property type="match status" value="1"/>
</dbReference>
<evidence type="ECO:0000256" key="1">
    <source>
        <dbReference type="ARBA" id="ARBA00010982"/>
    </source>
</evidence>
<evidence type="ECO:0000256" key="2">
    <source>
        <dbReference type="ARBA" id="ARBA00022679"/>
    </source>
</evidence>
<dbReference type="Pfam" id="PF02803">
    <property type="entry name" value="Thiolase_C"/>
    <property type="match status" value="1"/>
</dbReference>
<dbReference type="EC" id="2.3.1.174" evidence="6"/>
<evidence type="ECO:0000259" key="5">
    <source>
        <dbReference type="Pfam" id="PF02803"/>
    </source>
</evidence>
<protein>
    <submittedName>
        <fullName evidence="6">Beta-ketoadipyl-CoA thiolase</fullName>
        <ecNumber evidence="6">2.3.1.174</ecNumber>
    </submittedName>
</protein>
<dbReference type="GO" id="GO:0033812">
    <property type="term" value="F:3-oxoadipyl-CoA thiolase activity"/>
    <property type="evidence" value="ECO:0007669"/>
    <property type="project" value="UniProtKB-EC"/>
</dbReference>
<feature type="domain" description="Thiolase N-terminal" evidence="4">
    <location>
        <begin position="6"/>
        <end position="122"/>
    </location>
</feature>
<feature type="domain" description="Thiolase N-terminal" evidence="4">
    <location>
        <begin position="126"/>
        <end position="175"/>
    </location>
</feature>
<dbReference type="Pfam" id="PF00108">
    <property type="entry name" value="Thiolase_N"/>
    <property type="match status" value="2"/>
</dbReference>
<keyword evidence="3 6" id="KW-0012">Acyltransferase</keyword>